<evidence type="ECO:0000256" key="8">
    <source>
        <dbReference type="ARBA" id="ARBA00022840"/>
    </source>
</evidence>
<keyword evidence="9 11" id="KW-0239">DNA-directed DNA polymerase</keyword>
<dbReference type="GO" id="GO:0006261">
    <property type="term" value="P:DNA-templated DNA replication"/>
    <property type="evidence" value="ECO:0007669"/>
    <property type="project" value="TreeGrafter"/>
</dbReference>
<evidence type="ECO:0000256" key="6">
    <source>
        <dbReference type="ARBA" id="ARBA00022741"/>
    </source>
</evidence>
<dbReference type="NCBIfam" id="TIGR02397">
    <property type="entry name" value="dnaX_nterm"/>
    <property type="match status" value="1"/>
</dbReference>
<evidence type="ECO:0000256" key="12">
    <source>
        <dbReference type="SAM" id="MobiDB-lite"/>
    </source>
</evidence>
<dbReference type="GO" id="GO:0046872">
    <property type="term" value="F:metal ion binding"/>
    <property type="evidence" value="ECO:0007669"/>
    <property type="project" value="UniProtKB-KW"/>
</dbReference>
<dbReference type="InterPro" id="IPR045085">
    <property type="entry name" value="HLD_clamp_pol_III_gamma_tau"/>
</dbReference>
<dbReference type="SMART" id="SM00382">
    <property type="entry name" value="AAA"/>
    <property type="match status" value="1"/>
</dbReference>
<dbReference type="OrthoDB" id="9810148at2"/>
<dbReference type="InterPro" id="IPR027417">
    <property type="entry name" value="P-loop_NTPase"/>
</dbReference>
<evidence type="ECO:0000256" key="10">
    <source>
        <dbReference type="ARBA" id="ARBA00049244"/>
    </source>
</evidence>
<evidence type="ECO:0000259" key="13">
    <source>
        <dbReference type="SMART" id="SM00382"/>
    </source>
</evidence>
<keyword evidence="7" id="KW-0862">Zinc</keyword>
<dbReference type="SUPFAM" id="SSF52540">
    <property type="entry name" value="P-loop containing nucleoside triphosphate hydrolases"/>
    <property type="match status" value="1"/>
</dbReference>
<sequence length="590" mass="63381">MSYLVLARKWRPQTFSDLTGQGHVSQTLKNAIDSGRIAHAFLFTGARGVGKTSSARILAKALNCEQGMSPEPCNQCPACLEITAGTSVDVLEIDGASNTGVDDIRELRENVKYLPSRLRYKIFIIDEVHMLSTSAFNALLKTLEEPPPHVKFVFATTEPHKVPITILSRCQRFDFKRIPLGQVVERLRYIVDQERIAISDGALTVVARKGDGSMRDSLSVLDQVLAFCGDQVRDEEVASLLGVVDRRLLLEASASVLARDTARALGVAAKVDGYGYSMRQFCGELIDHFRNLTILVAVADPRDLLDLSEAELAALREQAAQAPLPDLQRHLATLLRAEGEMAQSSYPRLLLEMALIKMATLAPLMPVDELLERLKKIEAGGGGGVADARAQWRPTAASPAPSPAARPPEQRPAPPASSSAPAARPAGGGTPAPVRPAPGAAATTAPAAPVLRRTGDEWADFVAFVKGAKMPLGSMLERGSPLAVTAERLEIGFPEGSFVLTSLRDGDSLASLKELATRFFGAEPAVVLKAMRGGGGEAPPNLLEKKRVETERRQADLREAAASHPVVSVALDVFDGTIAEVIPLEQREKL</sequence>
<dbReference type="EC" id="2.7.7.7" evidence="11"/>
<gene>
    <name evidence="11" type="primary">dnaX</name>
    <name evidence="14" type="ORF">GPICK_15670</name>
</gene>
<dbReference type="EMBL" id="CP009788">
    <property type="protein sequence ID" value="AJE04615.1"/>
    <property type="molecule type" value="Genomic_DNA"/>
</dbReference>
<dbReference type="InterPro" id="IPR008921">
    <property type="entry name" value="DNA_pol3_clamp-load_cplx_C"/>
</dbReference>
<dbReference type="GO" id="GO:0005524">
    <property type="term" value="F:ATP binding"/>
    <property type="evidence" value="ECO:0007669"/>
    <property type="project" value="UniProtKB-KW"/>
</dbReference>
<organism evidence="14 15">
    <name type="scientific">Geobacter pickeringii</name>
    <dbReference type="NCBI Taxonomy" id="345632"/>
    <lineage>
        <taxon>Bacteria</taxon>
        <taxon>Pseudomonadati</taxon>
        <taxon>Thermodesulfobacteriota</taxon>
        <taxon>Desulfuromonadia</taxon>
        <taxon>Geobacterales</taxon>
        <taxon>Geobacteraceae</taxon>
        <taxon>Geobacter</taxon>
    </lineage>
</organism>
<evidence type="ECO:0000256" key="1">
    <source>
        <dbReference type="ARBA" id="ARBA00006360"/>
    </source>
</evidence>
<keyword evidence="8 11" id="KW-0067">ATP-binding</keyword>
<dbReference type="CDD" id="cd18137">
    <property type="entry name" value="HLD_clamp_pol_III_gamma_tau"/>
    <property type="match status" value="1"/>
</dbReference>
<dbReference type="InterPro" id="IPR012763">
    <property type="entry name" value="DNA_pol_III_sug/sutau_N"/>
</dbReference>
<dbReference type="InterPro" id="IPR003593">
    <property type="entry name" value="AAA+_ATPase"/>
</dbReference>
<dbReference type="NCBIfam" id="NF004046">
    <property type="entry name" value="PRK05563.1"/>
    <property type="match status" value="1"/>
</dbReference>
<dbReference type="Pfam" id="PF12169">
    <property type="entry name" value="DNA_pol3_gamma3"/>
    <property type="match status" value="1"/>
</dbReference>
<dbReference type="PRINTS" id="PR00300">
    <property type="entry name" value="CLPPROTEASEA"/>
</dbReference>
<dbReference type="FunFam" id="1.10.8.60:FF:000013">
    <property type="entry name" value="DNA polymerase III subunit gamma/tau"/>
    <property type="match status" value="1"/>
</dbReference>
<name>A0A0B5BJE0_9BACT</name>
<evidence type="ECO:0000256" key="9">
    <source>
        <dbReference type="ARBA" id="ARBA00022932"/>
    </source>
</evidence>
<dbReference type="GO" id="GO:0003887">
    <property type="term" value="F:DNA-directed DNA polymerase activity"/>
    <property type="evidence" value="ECO:0007669"/>
    <property type="project" value="UniProtKB-KW"/>
</dbReference>
<dbReference type="GO" id="GO:0003677">
    <property type="term" value="F:DNA binding"/>
    <property type="evidence" value="ECO:0007669"/>
    <property type="project" value="InterPro"/>
</dbReference>
<comment type="function">
    <text evidence="11">DNA polymerase III is a complex, multichain enzyme responsible for most of the replicative synthesis in bacteria. This DNA polymerase also exhibits 3' to 5' exonuclease activity.</text>
</comment>
<keyword evidence="3 11" id="KW-0548">Nucleotidyltransferase</keyword>
<dbReference type="Pfam" id="PF13177">
    <property type="entry name" value="DNA_pol3_delta2"/>
    <property type="match status" value="1"/>
</dbReference>
<feature type="region of interest" description="Disordered" evidence="12">
    <location>
        <begin position="393"/>
        <end position="448"/>
    </location>
</feature>
<protein>
    <recommendedName>
        <fullName evidence="11">DNA polymerase III subunit gamma/tau</fullName>
        <ecNumber evidence="11">2.7.7.7</ecNumber>
    </recommendedName>
</protein>
<dbReference type="Gene3D" id="1.20.272.10">
    <property type="match status" value="1"/>
</dbReference>
<dbReference type="AlphaFoldDB" id="A0A0B5BJE0"/>
<feature type="compositionally biased region" description="Low complexity" evidence="12">
    <location>
        <begin position="437"/>
        <end position="448"/>
    </location>
</feature>
<evidence type="ECO:0000256" key="5">
    <source>
        <dbReference type="ARBA" id="ARBA00022723"/>
    </source>
</evidence>
<comment type="similarity">
    <text evidence="1 11">Belongs to the DnaX/STICHEL family.</text>
</comment>
<evidence type="ECO:0000313" key="15">
    <source>
        <dbReference type="Proteomes" id="UP000057609"/>
    </source>
</evidence>
<dbReference type="Gene3D" id="3.40.50.300">
    <property type="entry name" value="P-loop containing nucleotide triphosphate hydrolases"/>
    <property type="match status" value="1"/>
</dbReference>
<dbReference type="RefSeq" id="WP_039744798.1">
    <property type="nucleotide sequence ID" value="NZ_CP009788.1"/>
</dbReference>
<accession>A0A0B5BJE0</accession>
<dbReference type="PANTHER" id="PTHR11669:SF0">
    <property type="entry name" value="PROTEIN STICHEL-LIKE 2"/>
    <property type="match status" value="1"/>
</dbReference>
<dbReference type="Proteomes" id="UP000057609">
    <property type="component" value="Chromosome"/>
</dbReference>
<proteinExistence type="inferred from homology"/>
<dbReference type="Pfam" id="PF22608">
    <property type="entry name" value="DNAX_ATPase_lid"/>
    <property type="match status" value="1"/>
</dbReference>
<evidence type="ECO:0000256" key="3">
    <source>
        <dbReference type="ARBA" id="ARBA00022695"/>
    </source>
</evidence>
<dbReference type="HOGENOM" id="CLU_006229_0_7_7"/>
<dbReference type="InterPro" id="IPR001270">
    <property type="entry name" value="ClpA/B"/>
</dbReference>
<comment type="catalytic activity">
    <reaction evidence="10 11">
        <text>DNA(n) + a 2'-deoxyribonucleoside 5'-triphosphate = DNA(n+1) + diphosphate</text>
        <dbReference type="Rhea" id="RHEA:22508"/>
        <dbReference type="Rhea" id="RHEA-COMP:17339"/>
        <dbReference type="Rhea" id="RHEA-COMP:17340"/>
        <dbReference type="ChEBI" id="CHEBI:33019"/>
        <dbReference type="ChEBI" id="CHEBI:61560"/>
        <dbReference type="ChEBI" id="CHEBI:173112"/>
        <dbReference type="EC" id="2.7.7.7"/>
    </reaction>
</comment>
<evidence type="ECO:0000256" key="2">
    <source>
        <dbReference type="ARBA" id="ARBA00022679"/>
    </source>
</evidence>
<dbReference type="STRING" id="345632.GPICK_15670"/>
<evidence type="ECO:0000256" key="11">
    <source>
        <dbReference type="RuleBase" id="RU364063"/>
    </source>
</evidence>
<feature type="compositionally biased region" description="Pro residues" evidence="12">
    <location>
        <begin position="400"/>
        <end position="415"/>
    </location>
</feature>
<dbReference type="CDD" id="cd00009">
    <property type="entry name" value="AAA"/>
    <property type="match status" value="1"/>
</dbReference>
<dbReference type="Gene3D" id="1.10.8.60">
    <property type="match status" value="1"/>
</dbReference>
<evidence type="ECO:0000256" key="4">
    <source>
        <dbReference type="ARBA" id="ARBA00022705"/>
    </source>
</evidence>
<reference evidence="14 15" key="1">
    <citation type="journal article" date="2015" name="Genome Announc.">
        <title>Complete Genome of Geobacter pickeringii G13T, a Metal-Reducing Isolate from Sedimentary Kaolin Deposits.</title>
        <authorList>
            <person name="Badalamenti J.P."/>
            <person name="Bond D.R."/>
        </authorList>
    </citation>
    <scope>NUCLEOTIDE SEQUENCE [LARGE SCALE GENOMIC DNA]</scope>
    <source>
        <strain evidence="14 15">G13</strain>
    </source>
</reference>
<keyword evidence="2 11" id="KW-0808">Transferase</keyword>
<dbReference type="FunFam" id="3.40.50.300:FF:000014">
    <property type="entry name" value="DNA polymerase III subunit gamma/tau"/>
    <property type="match status" value="1"/>
</dbReference>
<evidence type="ECO:0000256" key="7">
    <source>
        <dbReference type="ARBA" id="ARBA00022833"/>
    </source>
</evidence>
<keyword evidence="4 11" id="KW-0235">DNA replication</keyword>
<dbReference type="InterPro" id="IPR050238">
    <property type="entry name" value="DNA_Rep/Repair_Clamp_Loader"/>
</dbReference>
<keyword evidence="15" id="KW-1185">Reference proteome</keyword>
<dbReference type="PANTHER" id="PTHR11669">
    <property type="entry name" value="REPLICATION FACTOR C / DNA POLYMERASE III GAMMA-TAU SUBUNIT"/>
    <property type="match status" value="1"/>
</dbReference>
<evidence type="ECO:0000313" key="14">
    <source>
        <dbReference type="EMBL" id="AJE04615.1"/>
    </source>
</evidence>
<dbReference type="InterPro" id="IPR022754">
    <property type="entry name" value="DNA_pol_III_gamma-3"/>
</dbReference>
<comment type="subunit">
    <text evidence="11">DNA polymerase III contains a core (composed of alpha, epsilon and theta chains) that associates with a tau subunit. This core dimerizes to form the POLIII' complex. PolIII' associates with the gamma complex (composed of gamma, delta, delta', psi and chi chains) and with the beta chain to form the complete DNA polymerase III complex.</text>
</comment>
<keyword evidence="6 11" id="KW-0547">Nucleotide-binding</keyword>
<feature type="compositionally biased region" description="Low complexity" evidence="12">
    <location>
        <begin position="416"/>
        <end position="425"/>
    </location>
</feature>
<dbReference type="GO" id="GO:0009360">
    <property type="term" value="C:DNA polymerase III complex"/>
    <property type="evidence" value="ECO:0007669"/>
    <property type="project" value="InterPro"/>
</dbReference>
<dbReference type="NCBIfam" id="NF011526">
    <property type="entry name" value="PRK14965.1"/>
    <property type="match status" value="1"/>
</dbReference>
<dbReference type="KEGG" id="gpi:GPICK_15670"/>
<keyword evidence="5" id="KW-0479">Metal-binding</keyword>
<feature type="domain" description="AAA+ ATPase" evidence="13">
    <location>
        <begin position="37"/>
        <end position="179"/>
    </location>
</feature>
<dbReference type="SUPFAM" id="SSF48019">
    <property type="entry name" value="post-AAA+ oligomerization domain-like"/>
    <property type="match status" value="1"/>
</dbReference>